<dbReference type="AlphaFoldDB" id="A0A0D0AIS1"/>
<evidence type="ECO:0000313" key="2">
    <source>
        <dbReference type="EMBL" id="KIK50005.1"/>
    </source>
</evidence>
<dbReference type="EMBL" id="KN834942">
    <property type="protein sequence ID" value="KIK50005.1"/>
    <property type="molecule type" value="Genomic_DNA"/>
</dbReference>
<dbReference type="HOGENOM" id="CLU_1475320_0_0_1"/>
<dbReference type="OrthoDB" id="10680435at2759"/>
<evidence type="ECO:0000256" key="1">
    <source>
        <dbReference type="SAM" id="MobiDB-lite"/>
    </source>
</evidence>
<dbReference type="Proteomes" id="UP000053593">
    <property type="component" value="Unassembled WGS sequence"/>
</dbReference>
<name>A0A0D0AIS1_9AGAR</name>
<keyword evidence="3" id="KW-1185">Reference proteome</keyword>
<proteinExistence type="predicted"/>
<accession>A0A0D0AIS1</accession>
<gene>
    <name evidence="2" type="ORF">GYMLUDRAFT_253358</name>
</gene>
<organism evidence="2 3">
    <name type="scientific">Collybiopsis luxurians FD-317 M1</name>
    <dbReference type="NCBI Taxonomy" id="944289"/>
    <lineage>
        <taxon>Eukaryota</taxon>
        <taxon>Fungi</taxon>
        <taxon>Dikarya</taxon>
        <taxon>Basidiomycota</taxon>
        <taxon>Agaricomycotina</taxon>
        <taxon>Agaricomycetes</taxon>
        <taxon>Agaricomycetidae</taxon>
        <taxon>Agaricales</taxon>
        <taxon>Marasmiineae</taxon>
        <taxon>Omphalotaceae</taxon>
        <taxon>Collybiopsis</taxon>
        <taxon>Collybiopsis luxurians</taxon>
    </lineage>
</organism>
<evidence type="ECO:0000313" key="3">
    <source>
        <dbReference type="Proteomes" id="UP000053593"/>
    </source>
</evidence>
<reference evidence="2 3" key="1">
    <citation type="submission" date="2014-04" db="EMBL/GenBank/DDBJ databases">
        <title>Evolutionary Origins and Diversification of the Mycorrhizal Mutualists.</title>
        <authorList>
            <consortium name="DOE Joint Genome Institute"/>
            <consortium name="Mycorrhizal Genomics Consortium"/>
            <person name="Kohler A."/>
            <person name="Kuo A."/>
            <person name="Nagy L.G."/>
            <person name="Floudas D."/>
            <person name="Copeland A."/>
            <person name="Barry K.W."/>
            <person name="Cichocki N."/>
            <person name="Veneault-Fourrey C."/>
            <person name="LaButti K."/>
            <person name="Lindquist E.A."/>
            <person name="Lipzen A."/>
            <person name="Lundell T."/>
            <person name="Morin E."/>
            <person name="Murat C."/>
            <person name="Riley R."/>
            <person name="Ohm R."/>
            <person name="Sun H."/>
            <person name="Tunlid A."/>
            <person name="Henrissat B."/>
            <person name="Grigoriev I.V."/>
            <person name="Hibbett D.S."/>
            <person name="Martin F."/>
        </authorList>
    </citation>
    <scope>NUCLEOTIDE SEQUENCE [LARGE SCALE GENOMIC DNA]</scope>
    <source>
        <strain evidence="2 3">FD-317 M1</strain>
    </source>
</reference>
<protein>
    <submittedName>
        <fullName evidence="2">Uncharacterized protein</fullName>
    </submittedName>
</protein>
<sequence>MAQISDNSPDHQPPDSPIPPTRKRHFSALPHYPSLDCEGHTQRTHHSNNGQARMKMDWQAHFNVAAFSYKQMSSSGKSGKIKVLNLDDVQRKLKNSGIGIPYKEDSMAFCHWDEAALNLIHFEAECFEKGLQAFSKKEDSVNLFDLWHDDKRKLHINYYNTDAAFLQKHYDNVWTTIRAVVKA</sequence>
<feature type="region of interest" description="Disordered" evidence="1">
    <location>
        <begin position="1"/>
        <end position="32"/>
    </location>
</feature>